<dbReference type="EMBL" id="BARU01049167">
    <property type="protein sequence ID" value="GAH91131.1"/>
    <property type="molecule type" value="Genomic_DNA"/>
</dbReference>
<proteinExistence type="predicted"/>
<comment type="caution">
    <text evidence="1">The sequence shown here is derived from an EMBL/GenBank/DDBJ whole genome shotgun (WGS) entry which is preliminary data.</text>
</comment>
<feature type="non-terminal residue" evidence="1">
    <location>
        <position position="1"/>
    </location>
</feature>
<gene>
    <name evidence="1" type="ORF">S03H2_72579</name>
</gene>
<accession>X1J8W4</accession>
<protein>
    <submittedName>
        <fullName evidence="1">Uncharacterized protein</fullName>
    </submittedName>
</protein>
<name>X1J8W4_9ZZZZ</name>
<sequence>RPSKLNSLDLRKAAGKYLSKGRYVIVTISPKKKK</sequence>
<organism evidence="1">
    <name type="scientific">marine sediment metagenome</name>
    <dbReference type="NCBI Taxonomy" id="412755"/>
    <lineage>
        <taxon>unclassified sequences</taxon>
        <taxon>metagenomes</taxon>
        <taxon>ecological metagenomes</taxon>
    </lineage>
</organism>
<reference evidence="1" key="1">
    <citation type="journal article" date="2014" name="Front. Microbiol.">
        <title>High frequency of phylogenetically diverse reductive dehalogenase-homologous genes in deep subseafloor sedimentary metagenomes.</title>
        <authorList>
            <person name="Kawai M."/>
            <person name="Futagami T."/>
            <person name="Toyoda A."/>
            <person name="Takaki Y."/>
            <person name="Nishi S."/>
            <person name="Hori S."/>
            <person name="Arai W."/>
            <person name="Tsubouchi T."/>
            <person name="Morono Y."/>
            <person name="Uchiyama I."/>
            <person name="Ito T."/>
            <person name="Fujiyama A."/>
            <person name="Inagaki F."/>
            <person name="Takami H."/>
        </authorList>
    </citation>
    <scope>NUCLEOTIDE SEQUENCE</scope>
    <source>
        <strain evidence="1">Expedition CK06-06</strain>
    </source>
</reference>
<evidence type="ECO:0000313" key="1">
    <source>
        <dbReference type="EMBL" id="GAH91131.1"/>
    </source>
</evidence>
<dbReference type="AlphaFoldDB" id="X1J8W4"/>